<comment type="caution">
    <text evidence="2">The sequence shown here is derived from an EMBL/GenBank/DDBJ whole genome shotgun (WGS) entry which is preliminary data.</text>
</comment>
<reference evidence="2 3" key="1">
    <citation type="submission" date="2016-10" db="EMBL/GenBank/DDBJ databases">
        <title>Genome sequence of the basidiomycete white-rot fungus Trametes pubescens.</title>
        <authorList>
            <person name="Makela M.R."/>
            <person name="Granchi Z."/>
            <person name="Peng M."/>
            <person name="De Vries R.P."/>
            <person name="Grigoriev I."/>
            <person name="Riley R."/>
            <person name="Hilden K."/>
        </authorList>
    </citation>
    <scope>NUCLEOTIDE SEQUENCE [LARGE SCALE GENOMIC DNA]</scope>
    <source>
        <strain evidence="2 3">FBCC735</strain>
    </source>
</reference>
<dbReference type="AlphaFoldDB" id="A0A1M2VUH6"/>
<evidence type="ECO:0000313" key="2">
    <source>
        <dbReference type="EMBL" id="OJT11257.1"/>
    </source>
</evidence>
<evidence type="ECO:0000256" key="1">
    <source>
        <dbReference type="SAM" id="MobiDB-lite"/>
    </source>
</evidence>
<feature type="compositionally biased region" description="Basic and acidic residues" evidence="1">
    <location>
        <begin position="22"/>
        <end position="33"/>
    </location>
</feature>
<proteinExistence type="predicted"/>
<accession>A0A1M2VUH6</accession>
<sequence length="172" mass="18000">MEPDRMGTTDYAADSNSATGHPARDSEKHHADESVSLAEDCARTESLAGSGSSCGATIFERPPSSRPLTPHLRANRKDRNVPGHVHELLPPAPPPPFSGVPVLSPADGIRAGPETAPEVVTAGAHGERLLHLALPWVFGQRVLAMMVAGEAADAHDVDSNGSEPLPAYVPRG</sequence>
<evidence type="ECO:0000313" key="3">
    <source>
        <dbReference type="Proteomes" id="UP000184267"/>
    </source>
</evidence>
<protein>
    <submittedName>
        <fullName evidence="2">Uncharacterized protein</fullName>
    </submittedName>
</protein>
<feature type="region of interest" description="Disordered" evidence="1">
    <location>
        <begin position="152"/>
        <end position="172"/>
    </location>
</feature>
<dbReference type="OrthoDB" id="10599803at2759"/>
<feature type="region of interest" description="Disordered" evidence="1">
    <location>
        <begin position="1"/>
        <end position="102"/>
    </location>
</feature>
<organism evidence="2 3">
    <name type="scientific">Trametes pubescens</name>
    <name type="common">White-rot fungus</name>
    <dbReference type="NCBI Taxonomy" id="154538"/>
    <lineage>
        <taxon>Eukaryota</taxon>
        <taxon>Fungi</taxon>
        <taxon>Dikarya</taxon>
        <taxon>Basidiomycota</taxon>
        <taxon>Agaricomycotina</taxon>
        <taxon>Agaricomycetes</taxon>
        <taxon>Polyporales</taxon>
        <taxon>Polyporaceae</taxon>
        <taxon>Trametes</taxon>
    </lineage>
</organism>
<dbReference type="Proteomes" id="UP000184267">
    <property type="component" value="Unassembled WGS sequence"/>
</dbReference>
<keyword evidence="3" id="KW-1185">Reference proteome</keyword>
<gene>
    <name evidence="2" type="ORF">TRAPUB_12210</name>
</gene>
<dbReference type="EMBL" id="MNAD01000664">
    <property type="protein sequence ID" value="OJT11257.1"/>
    <property type="molecule type" value="Genomic_DNA"/>
</dbReference>
<name>A0A1M2VUH6_TRAPU</name>
<feature type="compositionally biased region" description="Basic and acidic residues" evidence="1">
    <location>
        <begin position="75"/>
        <end position="87"/>
    </location>
</feature>